<gene>
    <name evidence="2" type="ORF">Ahy_B07g087906</name>
</gene>
<evidence type="ECO:0000313" key="3">
    <source>
        <dbReference type="Proteomes" id="UP000289738"/>
    </source>
</evidence>
<dbReference type="PANTHER" id="PTHR31917">
    <property type="entry name" value="AGENET DOMAIN-CONTAINING PROTEIN-RELATED"/>
    <property type="match status" value="1"/>
</dbReference>
<dbReference type="AlphaFoldDB" id="A0A444YD93"/>
<reference evidence="2 3" key="1">
    <citation type="submission" date="2019-01" db="EMBL/GenBank/DDBJ databases">
        <title>Sequencing of cultivated peanut Arachis hypogaea provides insights into genome evolution and oil improvement.</title>
        <authorList>
            <person name="Chen X."/>
        </authorList>
    </citation>
    <scope>NUCLEOTIDE SEQUENCE [LARGE SCALE GENOMIC DNA]</scope>
    <source>
        <strain evidence="3">cv. Fuhuasheng</strain>
        <tissue evidence="2">Leaves</tissue>
    </source>
</reference>
<accession>A0A444YD93</accession>
<evidence type="ECO:0000259" key="1">
    <source>
        <dbReference type="SMART" id="SM00743"/>
    </source>
</evidence>
<organism evidence="2 3">
    <name type="scientific">Arachis hypogaea</name>
    <name type="common">Peanut</name>
    <dbReference type="NCBI Taxonomy" id="3818"/>
    <lineage>
        <taxon>Eukaryota</taxon>
        <taxon>Viridiplantae</taxon>
        <taxon>Streptophyta</taxon>
        <taxon>Embryophyta</taxon>
        <taxon>Tracheophyta</taxon>
        <taxon>Spermatophyta</taxon>
        <taxon>Magnoliopsida</taxon>
        <taxon>eudicotyledons</taxon>
        <taxon>Gunneridae</taxon>
        <taxon>Pentapetalae</taxon>
        <taxon>rosids</taxon>
        <taxon>fabids</taxon>
        <taxon>Fabales</taxon>
        <taxon>Fabaceae</taxon>
        <taxon>Papilionoideae</taxon>
        <taxon>50 kb inversion clade</taxon>
        <taxon>dalbergioids sensu lato</taxon>
        <taxon>Dalbergieae</taxon>
        <taxon>Pterocarpus clade</taxon>
        <taxon>Arachis</taxon>
    </lineage>
</organism>
<dbReference type="STRING" id="3818.A0A444YD93"/>
<dbReference type="EMBL" id="SDMP01000017">
    <property type="protein sequence ID" value="RYQ99897.1"/>
    <property type="molecule type" value="Genomic_DNA"/>
</dbReference>
<dbReference type="CDD" id="cd20406">
    <property type="entry name" value="Tudor_Agenet_AtDUF_rpt2_4"/>
    <property type="match status" value="1"/>
</dbReference>
<comment type="caution">
    <text evidence="2">The sequence shown here is derived from an EMBL/GenBank/DDBJ whole genome shotgun (WGS) entry which is preliminary data.</text>
</comment>
<sequence length="112" mass="13414">MDSPYCLNHNSPLIPYFHLPDPTHIPHSHHRYKTLLLDAFDNDGWWSGEITDRLGPRHYYVYFRTTNEEIAYPSNKIRVHHEWVNGDWILSQREQPQSQPLQNQQQQLGHQD</sequence>
<feature type="domain" description="Agenet" evidence="1">
    <location>
        <begin position="30"/>
        <end position="85"/>
    </location>
</feature>
<dbReference type="SMART" id="SM00743">
    <property type="entry name" value="Agenet"/>
    <property type="match status" value="1"/>
</dbReference>
<evidence type="ECO:0000313" key="2">
    <source>
        <dbReference type="EMBL" id="RYQ99897.1"/>
    </source>
</evidence>
<keyword evidence="3" id="KW-1185">Reference proteome</keyword>
<dbReference type="PANTHER" id="PTHR31917:SF148">
    <property type="entry name" value="DUF724 DOMAIN-CONTAINING PROTEIN 2"/>
    <property type="match status" value="1"/>
</dbReference>
<proteinExistence type="predicted"/>
<dbReference type="InterPro" id="IPR014002">
    <property type="entry name" value="Agenet_dom_plant"/>
</dbReference>
<name>A0A444YD93_ARAHY</name>
<dbReference type="Proteomes" id="UP000289738">
    <property type="component" value="Chromosome B07"/>
</dbReference>
<protein>
    <recommendedName>
        <fullName evidence="1">Agenet domain-containing protein</fullName>
    </recommendedName>
</protein>